<organism evidence="1 2">
    <name type="scientific">Rhizopus delemar</name>
    <dbReference type="NCBI Taxonomy" id="936053"/>
    <lineage>
        <taxon>Eukaryota</taxon>
        <taxon>Fungi</taxon>
        <taxon>Fungi incertae sedis</taxon>
        <taxon>Mucoromycota</taxon>
        <taxon>Mucoromycotina</taxon>
        <taxon>Mucoromycetes</taxon>
        <taxon>Mucorales</taxon>
        <taxon>Mucorineae</taxon>
        <taxon>Rhizopodaceae</taxon>
        <taxon>Rhizopus</taxon>
    </lineage>
</organism>
<dbReference type="AlphaFoldDB" id="A0A9P6YZQ8"/>
<dbReference type="EMBL" id="JAANIU010001336">
    <property type="protein sequence ID" value="KAG1567725.1"/>
    <property type="molecule type" value="Genomic_DNA"/>
</dbReference>
<evidence type="ECO:0000313" key="2">
    <source>
        <dbReference type="Proteomes" id="UP000740926"/>
    </source>
</evidence>
<evidence type="ECO:0000313" key="1">
    <source>
        <dbReference type="EMBL" id="KAG1567725.1"/>
    </source>
</evidence>
<dbReference type="Proteomes" id="UP000740926">
    <property type="component" value="Unassembled WGS sequence"/>
</dbReference>
<gene>
    <name evidence="1" type="ORF">G6F50_007942</name>
</gene>
<accession>A0A9P6YZQ8</accession>
<protein>
    <submittedName>
        <fullName evidence="1">Uncharacterized protein</fullName>
    </submittedName>
</protein>
<proteinExistence type="predicted"/>
<comment type="caution">
    <text evidence="1">The sequence shown here is derived from an EMBL/GenBank/DDBJ whole genome shotgun (WGS) entry which is preliminary data.</text>
</comment>
<keyword evidence="2" id="KW-1185">Reference proteome</keyword>
<sequence>MEGPSANKTYVSQSKIGVLLDTATFLRPSGLHRIDFAAANVKIERNRKYLSFQVVIPKKRRRGRRIVKTFRVYSHHDPSLCPVATFQSVGDRLAHLAPPPKAISFFVNINMTTQIVKESHVNIRSLASSVALRAGIDLDDIVILGNWSSSTVFEQHHRREHLTDIDFTNTVLPVTEGEDILHDASSNFDNNL</sequence>
<reference evidence="1 2" key="1">
    <citation type="journal article" date="2020" name="Microb. Genom.">
        <title>Genetic diversity of clinical and environmental Mucorales isolates obtained from an investigation of mucormycosis cases among solid organ transplant recipients.</title>
        <authorList>
            <person name="Nguyen M.H."/>
            <person name="Kaul D."/>
            <person name="Muto C."/>
            <person name="Cheng S.J."/>
            <person name="Richter R.A."/>
            <person name="Bruno V.M."/>
            <person name="Liu G."/>
            <person name="Beyhan S."/>
            <person name="Sundermann A.J."/>
            <person name="Mounaud S."/>
            <person name="Pasculle A.W."/>
            <person name="Nierman W.C."/>
            <person name="Driscoll E."/>
            <person name="Cumbie R."/>
            <person name="Clancy C.J."/>
            <person name="Dupont C.L."/>
        </authorList>
    </citation>
    <scope>NUCLEOTIDE SEQUENCE [LARGE SCALE GENOMIC DNA]</scope>
    <source>
        <strain evidence="1 2">GL24</strain>
    </source>
</reference>
<name>A0A9P6YZQ8_9FUNG</name>